<name>A0ABN8Y382_RANTA</name>
<sequence>MKQPRVDFLPSTGLHEEPELWYQQRPPAPVRLLGECRRIWAPPSSVTPARTRAQQGLPVRVELQNHCWTERVEAFGLLTVTSKGCSLHCVEDARNSFGSKKNTCCCTNLSNASGAHALQLAGITPELLAALGRRPLWGRAQL</sequence>
<dbReference type="Proteomes" id="UP001176941">
    <property type="component" value="Chromosome 12"/>
</dbReference>
<dbReference type="EMBL" id="OX459948">
    <property type="protein sequence ID" value="CAI9155022.1"/>
    <property type="molecule type" value="Genomic_DNA"/>
</dbReference>
<gene>
    <name evidence="1" type="ORF">MRATA1EN1_LOCUS3984</name>
</gene>
<protein>
    <submittedName>
        <fullName evidence="1">Uncharacterized protein</fullName>
    </submittedName>
</protein>
<accession>A0ABN8Y382</accession>
<keyword evidence="2" id="KW-1185">Reference proteome</keyword>
<evidence type="ECO:0000313" key="2">
    <source>
        <dbReference type="Proteomes" id="UP001176941"/>
    </source>
</evidence>
<reference evidence="1" key="1">
    <citation type="submission" date="2023-04" db="EMBL/GenBank/DDBJ databases">
        <authorList>
            <consortium name="ELIXIR-Norway"/>
        </authorList>
    </citation>
    <scope>NUCLEOTIDE SEQUENCE [LARGE SCALE GENOMIC DNA]</scope>
</reference>
<organism evidence="1 2">
    <name type="scientific">Rangifer tarandus platyrhynchus</name>
    <name type="common">Svalbard reindeer</name>
    <dbReference type="NCBI Taxonomy" id="3082113"/>
    <lineage>
        <taxon>Eukaryota</taxon>
        <taxon>Metazoa</taxon>
        <taxon>Chordata</taxon>
        <taxon>Craniata</taxon>
        <taxon>Vertebrata</taxon>
        <taxon>Euteleostomi</taxon>
        <taxon>Mammalia</taxon>
        <taxon>Eutheria</taxon>
        <taxon>Laurasiatheria</taxon>
        <taxon>Artiodactyla</taxon>
        <taxon>Ruminantia</taxon>
        <taxon>Pecora</taxon>
        <taxon>Cervidae</taxon>
        <taxon>Odocoileinae</taxon>
        <taxon>Rangifer</taxon>
    </lineage>
</organism>
<evidence type="ECO:0000313" key="1">
    <source>
        <dbReference type="EMBL" id="CAI9155022.1"/>
    </source>
</evidence>
<proteinExistence type="predicted"/>